<comment type="similarity">
    <text evidence="7">Belongs to the binding-protein-dependent transport system permease family.</text>
</comment>
<evidence type="ECO:0000313" key="10">
    <source>
        <dbReference type="Proteomes" id="UP001595882"/>
    </source>
</evidence>
<evidence type="ECO:0000259" key="8">
    <source>
        <dbReference type="PROSITE" id="PS50928"/>
    </source>
</evidence>
<evidence type="ECO:0000256" key="1">
    <source>
        <dbReference type="ARBA" id="ARBA00004651"/>
    </source>
</evidence>
<keyword evidence="10" id="KW-1185">Reference proteome</keyword>
<evidence type="ECO:0000313" key="9">
    <source>
        <dbReference type="EMBL" id="MFC4401897.1"/>
    </source>
</evidence>
<gene>
    <name evidence="9" type="ORF">ACFOY7_02145</name>
</gene>
<dbReference type="PANTHER" id="PTHR43386:SF23">
    <property type="entry name" value="ABC TRANSPORTER"/>
    <property type="match status" value="1"/>
</dbReference>
<evidence type="ECO:0000256" key="5">
    <source>
        <dbReference type="ARBA" id="ARBA00022989"/>
    </source>
</evidence>
<dbReference type="Proteomes" id="UP001595882">
    <property type="component" value="Unassembled WGS sequence"/>
</dbReference>
<dbReference type="SUPFAM" id="SSF161098">
    <property type="entry name" value="MetI-like"/>
    <property type="match status" value="1"/>
</dbReference>
<feature type="transmembrane region" description="Helical" evidence="7">
    <location>
        <begin position="98"/>
        <end position="119"/>
    </location>
</feature>
<keyword evidence="6 7" id="KW-0472">Membrane</keyword>
<evidence type="ECO:0000256" key="3">
    <source>
        <dbReference type="ARBA" id="ARBA00022475"/>
    </source>
</evidence>
<reference evidence="10" key="1">
    <citation type="journal article" date="2019" name="Int. J. Syst. Evol. Microbiol.">
        <title>The Global Catalogue of Microorganisms (GCM) 10K type strain sequencing project: providing services to taxonomists for standard genome sequencing and annotation.</title>
        <authorList>
            <consortium name="The Broad Institute Genomics Platform"/>
            <consortium name="The Broad Institute Genome Sequencing Center for Infectious Disease"/>
            <person name="Wu L."/>
            <person name="Ma J."/>
        </authorList>
    </citation>
    <scope>NUCLEOTIDE SEQUENCE [LARGE SCALE GENOMIC DNA]</scope>
    <source>
        <strain evidence="10">CCUG 37865</strain>
    </source>
</reference>
<feature type="transmembrane region" description="Helical" evidence="7">
    <location>
        <begin position="5"/>
        <end position="22"/>
    </location>
</feature>
<dbReference type="Pfam" id="PF00528">
    <property type="entry name" value="BPD_transp_1"/>
    <property type="match status" value="1"/>
</dbReference>
<feature type="transmembrane region" description="Helical" evidence="7">
    <location>
        <begin position="63"/>
        <end position="86"/>
    </location>
</feature>
<dbReference type="PANTHER" id="PTHR43386">
    <property type="entry name" value="OLIGOPEPTIDE TRANSPORT SYSTEM PERMEASE PROTEIN APPC"/>
    <property type="match status" value="1"/>
</dbReference>
<feature type="domain" description="ABC transmembrane type-1" evidence="8">
    <location>
        <begin position="61"/>
        <end position="250"/>
    </location>
</feature>
<evidence type="ECO:0000256" key="4">
    <source>
        <dbReference type="ARBA" id="ARBA00022692"/>
    </source>
</evidence>
<keyword evidence="2 7" id="KW-0813">Transport</keyword>
<dbReference type="Gene3D" id="1.10.3720.10">
    <property type="entry name" value="MetI-like"/>
    <property type="match status" value="1"/>
</dbReference>
<keyword evidence="5 7" id="KW-1133">Transmembrane helix</keyword>
<accession>A0ABV8WRN5</accession>
<dbReference type="EMBL" id="JBHSDT010000002">
    <property type="protein sequence ID" value="MFC4401897.1"/>
    <property type="molecule type" value="Genomic_DNA"/>
</dbReference>
<feature type="transmembrane region" description="Helical" evidence="7">
    <location>
        <begin position="227"/>
        <end position="246"/>
    </location>
</feature>
<dbReference type="RefSeq" id="WP_390248933.1">
    <property type="nucleotide sequence ID" value="NZ_JBHSDT010000002.1"/>
</dbReference>
<dbReference type="CDD" id="cd06261">
    <property type="entry name" value="TM_PBP2"/>
    <property type="match status" value="1"/>
</dbReference>
<evidence type="ECO:0000256" key="6">
    <source>
        <dbReference type="ARBA" id="ARBA00023136"/>
    </source>
</evidence>
<dbReference type="InterPro" id="IPR050366">
    <property type="entry name" value="BP-dependent_transpt_permease"/>
</dbReference>
<sequence length="269" mass="30261">MKKSMYLPVILLGFLYIVSIFIDTNSISIQLEAKNLPPSLSHLFGTDWLGRDMFLRTMKGLELSISIGLVTAVVSTVASFLLAILTSIHKKIDQFISWLADLFLSLPHLVTLILISFTLGGGVKGVVVGLVLTHWPSLTRVLRAEILQLKEMNYVKVSKKFGKGFWWQAWYHFLPHLYPQMLVGFTLIFPHAVLHEASITFLGFGLSAEQPAIGVILSEAMQYLSTGLWWLAFFPGLVLLLIILLFQIGAKGWKNYFEKDQSYEGIGRD</sequence>
<organism evidence="9 10">
    <name type="scientific">Gracilibacillus xinjiangensis</name>
    <dbReference type="NCBI Taxonomy" id="1193282"/>
    <lineage>
        <taxon>Bacteria</taxon>
        <taxon>Bacillati</taxon>
        <taxon>Bacillota</taxon>
        <taxon>Bacilli</taxon>
        <taxon>Bacillales</taxon>
        <taxon>Bacillaceae</taxon>
        <taxon>Gracilibacillus</taxon>
    </lineage>
</organism>
<name>A0ABV8WRN5_9BACI</name>
<proteinExistence type="inferred from homology"/>
<comment type="caution">
    <text evidence="9">The sequence shown here is derived from an EMBL/GenBank/DDBJ whole genome shotgun (WGS) entry which is preliminary data.</text>
</comment>
<feature type="transmembrane region" description="Helical" evidence="7">
    <location>
        <begin position="182"/>
        <end position="207"/>
    </location>
</feature>
<dbReference type="InterPro" id="IPR000515">
    <property type="entry name" value="MetI-like"/>
</dbReference>
<dbReference type="PROSITE" id="PS50928">
    <property type="entry name" value="ABC_TM1"/>
    <property type="match status" value="1"/>
</dbReference>
<keyword evidence="3" id="KW-1003">Cell membrane</keyword>
<evidence type="ECO:0000256" key="2">
    <source>
        <dbReference type="ARBA" id="ARBA00022448"/>
    </source>
</evidence>
<dbReference type="InterPro" id="IPR035906">
    <property type="entry name" value="MetI-like_sf"/>
</dbReference>
<keyword evidence="4 7" id="KW-0812">Transmembrane</keyword>
<protein>
    <submittedName>
        <fullName evidence="9">ABC transporter permease</fullName>
    </submittedName>
</protein>
<evidence type="ECO:0000256" key="7">
    <source>
        <dbReference type="RuleBase" id="RU363032"/>
    </source>
</evidence>
<comment type="subcellular location">
    <subcellularLocation>
        <location evidence="1 7">Cell membrane</location>
        <topology evidence="1 7">Multi-pass membrane protein</topology>
    </subcellularLocation>
</comment>